<name>A0A917TT04_9BACI</name>
<accession>A0A917TT04</accession>
<comment type="caution">
    <text evidence="4">The sequence shown here is derived from an EMBL/GenBank/DDBJ whole genome shotgun (WGS) entry which is preliminary data.</text>
</comment>
<dbReference type="PANTHER" id="PTHR30508:SF1">
    <property type="entry name" value="UPF0051 PROTEIN ABCI8, CHLOROPLASTIC-RELATED"/>
    <property type="match status" value="1"/>
</dbReference>
<dbReference type="SUPFAM" id="SSF101960">
    <property type="entry name" value="Stabilizer of iron transporter SufD"/>
    <property type="match status" value="1"/>
</dbReference>
<protein>
    <submittedName>
        <fullName evidence="4">FeS cluster assembly protein SufD</fullName>
    </submittedName>
</protein>
<evidence type="ECO:0000256" key="1">
    <source>
        <dbReference type="ARBA" id="ARBA00043967"/>
    </source>
</evidence>
<dbReference type="PANTHER" id="PTHR30508">
    <property type="entry name" value="FES CLUSTER ASSEMBLY PROTEIN SUF"/>
    <property type="match status" value="1"/>
</dbReference>
<evidence type="ECO:0000259" key="2">
    <source>
        <dbReference type="Pfam" id="PF01458"/>
    </source>
</evidence>
<evidence type="ECO:0000313" key="4">
    <source>
        <dbReference type="EMBL" id="GGM35759.1"/>
    </source>
</evidence>
<gene>
    <name evidence="4" type="primary">sufD</name>
    <name evidence="4" type="ORF">GCM10011351_22280</name>
</gene>
<feature type="domain" description="SUF system FeS cluster assembly SufBD core" evidence="2">
    <location>
        <begin position="177"/>
        <end position="409"/>
    </location>
</feature>
<keyword evidence="5" id="KW-1185">Reference proteome</keyword>
<proteinExistence type="inferred from homology"/>
<reference evidence="4" key="1">
    <citation type="journal article" date="2014" name="Int. J. Syst. Evol. Microbiol.">
        <title>Complete genome sequence of Corynebacterium casei LMG S-19264T (=DSM 44701T), isolated from a smear-ripened cheese.</title>
        <authorList>
            <consortium name="US DOE Joint Genome Institute (JGI-PGF)"/>
            <person name="Walter F."/>
            <person name="Albersmeier A."/>
            <person name="Kalinowski J."/>
            <person name="Ruckert C."/>
        </authorList>
    </citation>
    <scope>NUCLEOTIDE SEQUENCE</scope>
    <source>
        <strain evidence="4">CGMCC 1.6333</strain>
    </source>
</reference>
<dbReference type="RefSeq" id="WP_117155787.1">
    <property type="nucleotide sequence ID" value="NZ_BMLG01000013.1"/>
</dbReference>
<sequence length="435" mass="48666">MSIEAKQPYEKEYVEKFSAEHNEPEWMTGFRKQALESASTLEMPKPDKTNISKWNFTKFNLEAETQGLDSLKDLPDDIKVFVDTEKDDKNLVILRNQINAYETLSTELVDKGVIFTDMFTALKQYPELVQKYYMKDAVSFDEHRLTAMHAALMNGGVFVYVPKNVVVEEPLQAIFWQENPEFALFNHVIVVAEENSSLTYVENYISFNKDEETVANLVTEVIAHDNASISFGSVDNFAHGTTVYMNRRGIAYRDAKIEWALGQMNDGNTVSENVTHLIGDNSFSYAKAVSVGRGDQSQNFTAKIINYGKQSNGLILQHGVMKDSASAIFNGIGKIEHGGTKANAEQESRVLMLSKDARGDANPILLIDEDDVTAGHAASVGRVDPVQLYYLMSRGISQQEAERLIIHGFLAPVVNAIPIAAVKEQLTEVIERKVY</sequence>
<dbReference type="InterPro" id="IPR037284">
    <property type="entry name" value="SUF_FeS_clus_asmbl_SufBD_sf"/>
</dbReference>
<evidence type="ECO:0000259" key="3">
    <source>
        <dbReference type="Pfam" id="PF19295"/>
    </source>
</evidence>
<dbReference type="InterPro" id="IPR011542">
    <property type="entry name" value="SUF_FeS_clus_asmbl_SufD"/>
</dbReference>
<evidence type="ECO:0000313" key="5">
    <source>
        <dbReference type="Proteomes" id="UP000618460"/>
    </source>
</evidence>
<dbReference type="InterPro" id="IPR000825">
    <property type="entry name" value="SUF_FeS_clus_asmbl_SufBD_core"/>
</dbReference>
<dbReference type="Pfam" id="PF19295">
    <property type="entry name" value="SufBD_N"/>
    <property type="match status" value="1"/>
</dbReference>
<reference evidence="4" key="2">
    <citation type="submission" date="2020-09" db="EMBL/GenBank/DDBJ databases">
        <authorList>
            <person name="Sun Q."/>
            <person name="Zhou Y."/>
        </authorList>
    </citation>
    <scope>NUCLEOTIDE SEQUENCE</scope>
    <source>
        <strain evidence="4">CGMCC 1.6333</strain>
    </source>
</reference>
<dbReference type="GO" id="GO:0016226">
    <property type="term" value="P:iron-sulfur cluster assembly"/>
    <property type="evidence" value="ECO:0007669"/>
    <property type="project" value="InterPro"/>
</dbReference>
<dbReference type="AlphaFoldDB" id="A0A917TT04"/>
<feature type="domain" description="SUF system FeS cluster assembly SufBD N-terminal" evidence="3">
    <location>
        <begin position="20"/>
        <end position="172"/>
    </location>
</feature>
<dbReference type="EMBL" id="BMLG01000013">
    <property type="protein sequence ID" value="GGM35759.1"/>
    <property type="molecule type" value="Genomic_DNA"/>
</dbReference>
<organism evidence="4 5">
    <name type="scientific">Paraliobacillus quinghaiensis</name>
    <dbReference type="NCBI Taxonomy" id="470815"/>
    <lineage>
        <taxon>Bacteria</taxon>
        <taxon>Bacillati</taxon>
        <taxon>Bacillota</taxon>
        <taxon>Bacilli</taxon>
        <taxon>Bacillales</taxon>
        <taxon>Bacillaceae</taxon>
        <taxon>Paraliobacillus</taxon>
    </lineage>
</organism>
<dbReference type="Pfam" id="PF01458">
    <property type="entry name" value="SUFBD_core"/>
    <property type="match status" value="1"/>
</dbReference>
<dbReference type="InterPro" id="IPR055346">
    <property type="entry name" value="Fe-S_cluster_assembly_SufBD"/>
</dbReference>
<dbReference type="Proteomes" id="UP000618460">
    <property type="component" value="Unassembled WGS sequence"/>
</dbReference>
<dbReference type="OrthoDB" id="9803529at2"/>
<dbReference type="InterPro" id="IPR045595">
    <property type="entry name" value="SufBD_N"/>
</dbReference>
<dbReference type="NCBIfam" id="TIGR01981">
    <property type="entry name" value="sufD"/>
    <property type="match status" value="1"/>
</dbReference>
<comment type="similarity">
    <text evidence="1">Belongs to the iron-sulfur cluster assembly SufBD family.</text>
</comment>